<feature type="compositionally biased region" description="Polar residues" evidence="2">
    <location>
        <begin position="255"/>
        <end position="281"/>
    </location>
</feature>
<evidence type="ECO:0000313" key="5">
    <source>
        <dbReference type="Proteomes" id="UP000005206"/>
    </source>
</evidence>
<keyword evidence="5" id="KW-1185">Reference proteome</keyword>
<dbReference type="Gene3D" id="3.40.50.300">
    <property type="entry name" value="P-loop containing nucleotide triphosphate hydrolases"/>
    <property type="match status" value="1"/>
</dbReference>
<dbReference type="InterPro" id="IPR007111">
    <property type="entry name" value="NACHT_NTPase"/>
</dbReference>
<dbReference type="InterPro" id="IPR056884">
    <property type="entry name" value="NPHP3-like_N"/>
</dbReference>
<dbReference type="KEGG" id="nhe:NECHADRAFT_86856"/>
<gene>
    <name evidence="4" type="ORF">NECHADRAFT_86856</name>
</gene>
<dbReference type="InParanoid" id="C7ZK93"/>
<evidence type="ECO:0000256" key="2">
    <source>
        <dbReference type="SAM" id="MobiDB-lite"/>
    </source>
</evidence>
<dbReference type="PANTHER" id="PTHR35391:SF5">
    <property type="entry name" value="DUF6590 DOMAIN-CONTAINING PROTEIN"/>
    <property type="match status" value="1"/>
</dbReference>
<reference evidence="4 5" key="1">
    <citation type="journal article" date="2009" name="PLoS Genet.">
        <title>The genome of Nectria haematococca: contribution of supernumerary chromosomes to gene expansion.</title>
        <authorList>
            <person name="Coleman J.J."/>
            <person name="Rounsley S.D."/>
            <person name="Rodriguez-Carres M."/>
            <person name="Kuo A."/>
            <person name="Wasmann C.C."/>
            <person name="Grimwood J."/>
            <person name="Schmutz J."/>
            <person name="Taga M."/>
            <person name="White G.J."/>
            <person name="Zhou S."/>
            <person name="Schwartz D.C."/>
            <person name="Freitag M."/>
            <person name="Ma L.J."/>
            <person name="Danchin E.G."/>
            <person name="Henrissat B."/>
            <person name="Coutinho P.M."/>
            <person name="Nelson D.R."/>
            <person name="Straney D."/>
            <person name="Napoli C.A."/>
            <person name="Barker B.M."/>
            <person name="Gribskov M."/>
            <person name="Rep M."/>
            <person name="Kroken S."/>
            <person name="Molnar I."/>
            <person name="Rensing C."/>
            <person name="Kennell J.C."/>
            <person name="Zamora J."/>
            <person name="Farman M.L."/>
            <person name="Selker E.U."/>
            <person name="Salamov A."/>
            <person name="Shapiro H."/>
            <person name="Pangilinan J."/>
            <person name="Lindquist E."/>
            <person name="Lamers C."/>
            <person name="Grigoriev I.V."/>
            <person name="Geiser D.M."/>
            <person name="Covert S.F."/>
            <person name="Temporini E."/>
            <person name="Vanetten H.D."/>
        </authorList>
    </citation>
    <scope>NUCLEOTIDE SEQUENCE [LARGE SCALE GENOMIC DNA]</scope>
    <source>
        <strain evidence="5">ATCC MYA-4622 / CBS 123669 / FGSC 9596 / NRRL 45880 / 77-13-4</strain>
    </source>
</reference>
<sequence length="1070" mass="121654">MAGSESASEIFTLASECSKLFQDCAHTGPEDSKTQKEVASLSKDYESWCFNLGVFAPPNASLDQTLRYSDEIRGFVTQFLLMLRRNLEFIKMQGQSKDSLRSTTPRPNQNENVPVEELEGTVEEALEAIVAVLQRLDRLGATIQKYSASSLSSRLKSFAEQENDEKYRLLATNIVAFKYPMATPSLRTQLVEAMTDRRQRLRYIRQHQQKTTPKDRQSSKTRKDHNPNTSNHEPSDFESDQPTSKTRAATLHDQGVSQSSGNTPSQDTETTPSTDSWTFLPTSSAMVRARCDGGKSVISSSEANTTRMVGDLNNYPEPPTHEQWNQDPKCPTCWRQLKESELEDKKWRFRRHVDTDLEPYVCISEDCRKPLQFFADLSLWENHMRNQHSTKWTQLVHKPTVWRCDFEHDEEEFRDQEAFQEHICKQHADSDEAERKMIATLGTGVEARPKHICPLCGYNPTLVQDNPSDCLSVTPQKSEIDQLSELAKHIAGHLRCLAFHTLDHLDSDQESVSEQESNTTSVKARSRSRPSNGPKDLNDVSTGFETDDDPRSASTFDEIRSSREEAMPVDEASTQIVSFPPKFDEHWEGIRKTNPTEEDTAVHHMMLYTLWDRAYDSLKKINPLLVERYEMLLSEELSVNPEGEWKQIFNVFHGVDIHKRRTLLNTIADDLLEQMRHTFRSSKATEPVIQAVEWLSTSAMGFPKSTLPRVGFFLVLRFLANVQTRGGGDWRGFIILMSRMPWHSALEFQLRSLKWSSTETRIRELIQLEQSSLQLCQKMLELQVRAVVPDGQLDDLEELLSAAKSLDKEVMDQASAAGIGIDLAPIQTGHQWTAATMLELVTALGPVQENVRLLDGLFETDPRNVKRTIEKLSGWLLSDRLSRVLDHPSFLQFQNDPHTRLFWIRGLLATGKTTLLCSMIDHLSAKLTVVPYFFCQITNPNLNNGTAVLRGLLYILARARPSLISKYSLLQKQREGHISAWEPTSELFETVLTDPTLQGTVLVVDALDECVADRDSLMKFIKRPSRVKWIVSSRNIPDIIEGLGDATKVTLELERCHLGGMRGLTERWTS</sequence>
<protein>
    <recommendedName>
        <fullName evidence="3">NACHT domain-containing protein</fullName>
    </recommendedName>
</protein>
<evidence type="ECO:0000259" key="3">
    <source>
        <dbReference type="PROSITE" id="PS50837"/>
    </source>
</evidence>
<keyword evidence="1" id="KW-0677">Repeat</keyword>
<feature type="region of interest" description="Disordered" evidence="2">
    <location>
        <begin position="508"/>
        <end position="555"/>
    </location>
</feature>
<dbReference type="OrthoDB" id="163438at2759"/>
<dbReference type="Pfam" id="PF24883">
    <property type="entry name" value="NPHP3_N"/>
    <property type="match status" value="1"/>
</dbReference>
<evidence type="ECO:0000313" key="4">
    <source>
        <dbReference type="EMBL" id="EEU35641.1"/>
    </source>
</evidence>
<dbReference type="Pfam" id="PF17100">
    <property type="entry name" value="NACHT_N"/>
    <property type="match status" value="1"/>
</dbReference>
<evidence type="ECO:0000256" key="1">
    <source>
        <dbReference type="ARBA" id="ARBA00022737"/>
    </source>
</evidence>
<dbReference type="RefSeq" id="XP_003041354.1">
    <property type="nucleotide sequence ID" value="XM_003041308.1"/>
</dbReference>
<accession>C7ZK93</accession>
<dbReference type="PANTHER" id="PTHR35391">
    <property type="entry name" value="C2H2-TYPE DOMAIN-CONTAINING PROTEIN-RELATED"/>
    <property type="match status" value="1"/>
</dbReference>
<dbReference type="AlphaFoldDB" id="C7ZK93"/>
<dbReference type="EMBL" id="GG698937">
    <property type="protein sequence ID" value="EEU35641.1"/>
    <property type="molecule type" value="Genomic_DNA"/>
</dbReference>
<dbReference type="SUPFAM" id="SSF52540">
    <property type="entry name" value="P-loop containing nucleoside triphosphate hydrolases"/>
    <property type="match status" value="1"/>
</dbReference>
<dbReference type="InterPro" id="IPR027417">
    <property type="entry name" value="P-loop_NTPase"/>
</dbReference>
<name>C7ZK93_FUSV7</name>
<dbReference type="eggNOG" id="KOG0266">
    <property type="taxonomic scope" value="Eukaryota"/>
</dbReference>
<feature type="region of interest" description="Disordered" evidence="2">
    <location>
        <begin position="203"/>
        <end position="281"/>
    </location>
</feature>
<dbReference type="InterPro" id="IPR031359">
    <property type="entry name" value="NACHT_N"/>
</dbReference>
<dbReference type="PROSITE" id="PS50837">
    <property type="entry name" value="NACHT"/>
    <property type="match status" value="1"/>
</dbReference>
<organism evidence="4 5">
    <name type="scientific">Fusarium vanettenii (strain ATCC MYA-4622 / CBS 123669 / FGSC 9596 / NRRL 45880 / 77-13-4)</name>
    <name type="common">Fusarium solani subsp. pisi</name>
    <dbReference type="NCBI Taxonomy" id="660122"/>
    <lineage>
        <taxon>Eukaryota</taxon>
        <taxon>Fungi</taxon>
        <taxon>Dikarya</taxon>
        <taxon>Ascomycota</taxon>
        <taxon>Pezizomycotina</taxon>
        <taxon>Sordariomycetes</taxon>
        <taxon>Hypocreomycetidae</taxon>
        <taxon>Hypocreales</taxon>
        <taxon>Nectriaceae</taxon>
        <taxon>Fusarium</taxon>
        <taxon>Fusarium solani species complex</taxon>
        <taxon>Fusarium vanettenii</taxon>
    </lineage>
</organism>
<dbReference type="HOGENOM" id="CLU_287710_0_0_1"/>
<feature type="domain" description="NACHT" evidence="3">
    <location>
        <begin position="900"/>
        <end position="1034"/>
    </location>
</feature>
<dbReference type="Proteomes" id="UP000005206">
    <property type="component" value="Chromosome 11"/>
</dbReference>
<dbReference type="VEuPathDB" id="FungiDB:NECHADRAFT_86856"/>
<dbReference type="GeneID" id="9676026"/>
<proteinExistence type="predicted"/>